<dbReference type="InterPro" id="IPR013986">
    <property type="entry name" value="DExx_box_DNA_helicase_dom_sf"/>
</dbReference>
<keyword evidence="4 11" id="KW-0347">Helicase</keyword>
<evidence type="ECO:0000256" key="6">
    <source>
        <dbReference type="ARBA" id="ARBA00023125"/>
    </source>
</evidence>
<organism evidence="14 15">
    <name type="scientific">Muiribacterium halophilum</name>
    <dbReference type="NCBI Taxonomy" id="2053465"/>
    <lineage>
        <taxon>Bacteria</taxon>
        <taxon>Candidatus Muiribacteriota</taxon>
        <taxon>Candidatus Muiribacteriia</taxon>
        <taxon>Candidatus Muiribacteriales</taxon>
        <taxon>Candidatus Muiribacteriaceae</taxon>
        <taxon>Candidatus Muiribacterium</taxon>
    </lineage>
</organism>
<dbReference type="CDD" id="cd17932">
    <property type="entry name" value="DEXQc_UvrD"/>
    <property type="match status" value="1"/>
</dbReference>
<dbReference type="PANTHER" id="PTHR11070">
    <property type="entry name" value="UVRD / RECB / PCRA DNA HELICASE FAMILY MEMBER"/>
    <property type="match status" value="1"/>
</dbReference>
<dbReference type="Gene3D" id="1.10.486.10">
    <property type="entry name" value="PCRA, domain 4"/>
    <property type="match status" value="1"/>
</dbReference>
<accession>A0A2N5ZKI2</accession>
<dbReference type="GO" id="GO:0000725">
    <property type="term" value="P:recombinational repair"/>
    <property type="evidence" value="ECO:0007669"/>
    <property type="project" value="TreeGrafter"/>
</dbReference>
<comment type="catalytic activity">
    <reaction evidence="8">
        <text>Couples ATP hydrolysis with the unwinding of duplex DNA by translocating in the 3'-5' direction.</text>
        <dbReference type="EC" id="5.6.2.4"/>
    </reaction>
</comment>
<dbReference type="Pfam" id="PF00580">
    <property type="entry name" value="UvrD-helicase"/>
    <property type="match status" value="1"/>
</dbReference>
<feature type="domain" description="UvrD-like helicase ATP-binding" evidence="12">
    <location>
        <begin position="10"/>
        <end position="291"/>
    </location>
</feature>
<gene>
    <name evidence="14" type="ORF">C0601_02490</name>
</gene>
<evidence type="ECO:0000256" key="5">
    <source>
        <dbReference type="ARBA" id="ARBA00022840"/>
    </source>
</evidence>
<dbReference type="InterPro" id="IPR014016">
    <property type="entry name" value="UvrD-like_ATP-bd"/>
</dbReference>
<proteinExistence type="inferred from homology"/>
<feature type="binding site" evidence="11">
    <location>
        <begin position="31"/>
        <end position="38"/>
    </location>
    <ligand>
        <name>ATP</name>
        <dbReference type="ChEBI" id="CHEBI:30616"/>
    </ligand>
</feature>
<evidence type="ECO:0000313" key="14">
    <source>
        <dbReference type="EMBL" id="PLX19207.1"/>
    </source>
</evidence>
<keyword evidence="3 11" id="KW-0378">Hydrolase</keyword>
<keyword evidence="6" id="KW-0238">DNA-binding</keyword>
<evidence type="ECO:0000256" key="9">
    <source>
        <dbReference type="ARBA" id="ARBA00034808"/>
    </source>
</evidence>
<dbReference type="InterPro" id="IPR014017">
    <property type="entry name" value="DNA_helicase_UvrD-like_C"/>
</dbReference>
<evidence type="ECO:0000256" key="8">
    <source>
        <dbReference type="ARBA" id="ARBA00034617"/>
    </source>
</evidence>
<dbReference type="AlphaFoldDB" id="A0A2N5ZKI2"/>
<dbReference type="GO" id="GO:0003677">
    <property type="term" value="F:DNA binding"/>
    <property type="evidence" value="ECO:0007669"/>
    <property type="project" value="UniProtKB-KW"/>
</dbReference>
<dbReference type="InterPro" id="IPR027417">
    <property type="entry name" value="P-loop_NTPase"/>
</dbReference>
<dbReference type="PROSITE" id="PS51198">
    <property type="entry name" value="UVRD_HELICASE_ATP_BIND"/>
    <property type="match status" value="1"/>
</dbReference>
<dbReference type="Proteomes" id="UP000234857">
    <property type="component" value="Unassembled WGS sequence"/>
</dbReference>
<dbReference type="Pfam" id="PF13361">
    <property type="entry name" value="UvrD_C"/>
    <property type="match status" value="1"/>
</dbReference>
<feature type="domain" description="UvrD-like helicase C-terminal" evidence="13">
    <location>
        <begin position="292"/>
        <end position="452"/>
    </location>
</feature>
<dbReference type="GO" id="GO:0033202">
    <property type="term" value="C:DNA helicase complex"/>
    <property type="evidence" value="ECO:0007669"/>
    <property type="project" value="TreeGrafter"/>
</dbReference>
<evidence type="ECO:0000259" key="12">
    <source>
        <dbReference type="PROSITE" id="PS51198"/>
    </source>
</evidence>
<dbReference type="Gene3D" id="3.40.50.300">
    <property type="entry name" value="P-loop containing nucleotide triphosphate hydrolases"/>
    <property type="match status" value="2"/>
</dbReference>
<dbReference type="Gene3D" id="1.10.10.160">
    <property type="match status" value="1"/>
</dbReference>
<keyword evidence="5 11" id="KW-0067">ATP-binding</keyword>
<dbReference type="GO" id="GO:0005829">
    <property type="term" value="C:cytosol"/>
    <property type="evidence" value="ECO:0007669"/>
    <property type="project" value="TreeGrafter"/>
</dbReference>
<evidence type="ECO:0000256" key="1">
    <source>
        <dbReference type="ARBA" id="ARBA00009922"/>
    </source>
</evidence>
<protein>
    <recommendedName>
        <fullName evidence="9">DNA 3'-5' helicase</fullName>
        <ecNumber evidence="9">5.6.2.4</ecNumber>
    </recommendedName>
</protein>
<sequence length="452" mass="52480">MMISSKQIKDDLNEEQQQAVMTVDSPVLVLAGAGSGKTRVLTYRVAYLISQGISPFNILAVTFTNKAAGEMKSRIKEMIGKKADNIWIGTFHSICMRILRRDSGRIGYDSSFVIYDVKDKLTLVKQIMKYNNIDEKLYKPRDILYEIEKAKTANILPADYDMFRDTQINPFFRTAHSVYQEYQKELQEKNAMDFNDILINGLRILDENPDICDHYANKFEYIHIDEYQDTNEVQYRIIRLLGKKHKNICAVGDEDQAIYGWRGADIRNILNFEKDYPNAVIIKLEKNYRSTGMILRAASEMIKNNTTSKGKVLKSLKCEGEKIRCYHARDAFQEAIFIAEEIKKLREICGYEYSQMAIFYRVNWVSRVFETVFKQYGIPHKIVGGFRFYERKEIKEVLAYLRLAVNTQDDVSLLRIINVPRRAIGKTSLDKLSLASRNLGISIYEYIRDHSD</sequence>
<dbReference type="InterPro" id="IPR000212">
    <property type="entry name" value="DNA_helicase_UvrD/REP"/>
</dbReference>
<name>A0A2N5ZKI2_MUIH1</name>
<evidence type="ECO:0000256" key="11">
    <source>
        <dbReference type="PROSITE-ProRule" id="PRU00560"/>
    </source>
</evidence>
<dbReference type="EMBL" id="PKTG01000038">
    <property type="protein sequence ID" value="PLX19207.1"/>
    <property type="molecule type" value="Genomic_DNA"/>
</dbReference>
<dbReference type="PANTHER" id="PTHR11070:SF2">
    <property type="entry name" value="ATP-DEPENDENT DNA HELICASE SRS2"/>
    <property type="match status" value="1"/>
</dbReference>
<evidence type="ECO:0000313" key="15">
    <source>
        <dbReference type="Proteomes" id="UP000234857"/>
    </source>
</evidence>
<evidence type="ECO:0000256" key="10">
    <source>
        <dbReference type="ARBA" id="ARBA00048988"/>
    </source>
</evidence>
<dbReference type="GO" id="GO:0016887">
    <property type="term" value="F:ATP hydrolysis activity"/>
    <property type="evidence" value="ECO:0007669"/>
    <property type="project" value="RHEA"/>
</dbReference>
<keyword evidence="2 11" id="KW-0547">Nucleotide-binding</keyword>
<evidence type="ECO:0000256" key="2">
    <source>
        <dbReference type="ARBA" id="ARBA00022741"/>
    </source>
</evidence>
<comment type="catalytic activity">
    <reaction evidence="10">
        <text>ATP + H2O = ADP + phosphate + H(+)</text>
        <dbReference type="Rhea" id="RHEA:13065"/>
        <dbReference type="ChEBI" id="CHEBI:15377"/>
        <dbReference type="ChEBI" id="CHEBI:15378"/>
        <dbReference type="ChEBI" id="CHEBI:30616"/>
        <dbReference type="ChEBI" id="CHEBI:43474"/>
        <dbReference type="ChEBI" id="CHEBI:456216"/>
        <dbReference type="EC" id="5.6.2.4"/>
    </reaction>
</comment>
<keyword evidence="7" id="KW-0413">Isomerase</keyword>
<evidence type="ECO:0000256" key="4">
    <source>
        <dbReference type="ARBA" id="ARBA00022806"/>
    </source>
</evidence>
<comment type="similarity">
    <text evidence="1">Belongs to the helicase family. UvrD subfamily.</text>
</comment>
<evidence type="ECO:0000256" key="7">
    <source>
        <dbReference type="ARBA" id="ARBA00023235"/>
    </source>
</evidence>
<dbReference type="GO" id="GO:0005524">
    <property type="term" value="F:ATP binding"/>
    <property type="evidence" value="ECO:0007669"/>
    <property type="project" value="UniProtKB-UniRule"/>
</dbReference>
<dbReference type="EC" id="5.6.2.4" evidence="9"/>
<dbReference type="SUPFAM" id="SSF52540">
    <property type="entry name" value="P-loop containing nucleoside triphosphate hydrolases"/>
    <property type="match status" value="1"/>
</dbReference>
<reference evidence="14 15" key="1">
    <citation type="submission" date="2017-11" db="EMBL/GenBank/DDBJ databases">
        <title>Genome-resolved metagenomics identifies genetic mobility, metabolic interactions, and unexpected diversity in perchlorate-reducing communities.</title>
        <authorList>
            <person name="Barnum T.P."/>
            <person name="Figueroa I.A."/>
            <person name="Carlstrom C.I."/>
            <person name="Lucas L.N."/>
            <person name="Engelbrektson A.L."/>
            <person name="Coates J.D."/>
        </authorList>
    </citation>
    <scope>NUCLEOTIDE SEQUENCE [LARGE SCALE GENOMIC DNA]</scope>
    <source>
        <strain evidence="14">BM706</strain>
    </source>
</reference>
<dbReference type="PROSITE" id="PS51217">
    <property type="entry name" value="UVRD_HELICASE_CTER"/>
    <property type="match status" value="1"/>
</dbReference>
<comment type="caution">
    <text evidence="14">The sequence shown here is derived from an EMBL/GenBank/DDBJ whole genome shotgun (WGS) entry which is preliminary data.</text>
</comment>
<dbReference type="GO" id="GO:0043138">
    <property type="term" value="F:3'-5' DNA helicase activity"/>
    <property type="evidence" value="ECO:0007669"/>
    <property type="project" value="UniProtKB-EC"/>
</dbReference>
<evidence type="ECO:0000259" key="13">
    <source>
        <dbReference type="PROSITE" id="PS51217"/>
    </source>
</evidence>
<evidence type="ECO:0000256" key="3">
    <source>
        <dbReference type="ARBA" id="ARBA00022801"/>
    </source>
</evidence>